<dbReference type="GO" id="GO:0009279">
    <property type="term" value="C:cell outer membrane"/>
    <property type="evidence" value="ECO:0007669"/>
    <property type="project" value="TreeGrafter"/>
</dbReference>
<accession>A0A285ZX10</accession>
<dbReference type="EMBL" id="OCMT01000002">
    <property type="protein sequence ID" value="SOD14186.1"/>
    <property type="molecule type" value="Genomic_DNA"/>
</dbReference>
<reference evidence="3" key="1">
    <citation type="submission" date="2017-09" db="EMBL/GenBank/DDBJ databases">
        <authorList>
            <person name="Varghese N."/>
            <person name="Submissions S."/>
        </authorList>
    </citation>
    <scope>NUCLEOTIDE SEQUENCE [LARGE SCALE GENOMIC DNA]</scope>
    <source>
        <strain evidence="3">CGMCC 1.12803</strain>
    </source>
</reference>
<dbReference type="AlphaFoldDB" id="A0A285ZX10"/>
<dbReference type="GO" id="GO:1990351">
    <property type="term" value="C:transporter complex"/>
    <property type="evidence" value="ECO:0007669"/>
    <property type="project" value="TreeGrafter"/>
</dbReference>
<name>A0A285ZX10_9SPHI</name>
<feature type="domain" description="LPS-assembly protein LptD central" evidence="1">
    <location>
        <begin position="214"/>
        <end position="707"/>
    </location>
</feature>
<dbReference type="PANTHER" id="PTHR30189">
    <property type="entry name" value="LPS-ASSEMBLY PROTEIN"/>
    <property type="match status" value="1"/>
</dbReference>
<organism evidence="2 3">
    <name type="scientific">Pedobacter xixiisoli</name>
    <dbReference type="NCBI Taxonomy" id="1476464"/>
    <lineage>
        <taxon>Bacteria</taxon>
        <taxon>Pseudomonadati</taxon>
        <taxon>Bacteroidota</taxon>
        <taxon>Sphingobacteriia</taxon>
        <taxon>Sphingobacteriales</taxon>
        <taxon>Sphingobacteriaceae</taxon>
        <taxon>Pedobacter</taxon>
    </lineage>
</organism>
<dbReference type="Proteomes" id="UP000219281">
    <property type="component" value="Unassembled WGS sequence"/>
</dbReference>
<dbReference type="InterPro" id="IPR045659">
    <property type="entry name" value="LptD_2"/>
</dbReference>
<evidence type="ECO:0000313" key="2">
    <source>
        <dbReference type="EMBL" id="SOD14186.1"/>
    </source>
</evidence>
<dbReference type="PANTHER" id="PTHR30189:SF1">
    <property type="entry name" value="LPS-ASSEMBLY PROTEIN LPTD"/>
    <property type="match status" value="1"/>
</dbReference>
<sequence>MQNKHSHTNLKLLQTLIFSAVFVLLALSADNKVFASKTANFFQTLPQQSDTLKRDTTKKVMKRSGLDSKLEYYAKDSVTLDRKNEIQYLYGGARVKYQGLELDAEYIRFDAKNKVIFASGVKDDKGKYYGRPIFKTEGQGSSMADSLNYNTETGKGIVSGVFTEQEGGFFSGGRTKMQPDNEFHVHGTTYSTCNLPHPHFGIQITKGIATENHIIAGPVFMKFEDIPMPIGLPFLFFPKPNKRASGVILPTPGEDATRGFSLLGGGYYLAFNDYLDARFTSNIFTNGSYDLNLVSNYTKRYRYNGNLSLAYSSSRNGLEGTPEYEPLKNFNITWSHSQGANAKPGTTFSASVNAGTSSYFRETNAYGTYDPTQALRNTMSSSISYGKVFGDGLFNFTSALTHSQETQNKSINLTLPDVTLNMSTISPFDSKKRVGEAKWYQKLTVGYSMSARNTVSTTEDVLFSKSGLNSFTNFVDHNVPITLPFTLLKYLNFSTNLTYNEKWDFKTIRNRYIRTSTGNGYEVRADTVNGFKRGGQYNMGGSLSTKIYGIKQFKGNGSIRAMRHVITPSIGFSYRPDFSKESYGYFLPAQYYTDDLRPGMSVPTGEYVKDQYGNQLLYSVFMNGGPSAGRSGSINFSMDNNVELKVRDRKDTTGTGERKLAILQGLTFNTGYDFYRQNQKLSPISFSGRSQFTEKLGINFNGQFSPYSVGQVPFTSGTGADQVTTYSYQILDRYIWKDGKLPRLTSFGFSFDYSLNPEAFKKRNENIDEINRQTPTANRTQEQIDQLNAISRDPNAFVDFNIPWNFSFNYRFDYNNTLGRPETRSVTNTLNFSGDFNLTPKWKIQYTSGYDFKAKNLSVTRFSIYRDLHCWDLSASWVPFGQGQSYSIDIRVKASVLQDLKLSKRKGYYTRY</sequence>
<evidence type="ECO:0000313" key="3">
    <source>
        <dbReference type="Proteomes" id="UP000219281"/>
    </source>
</evidence>
<dbReference type="Pfam" id="PF19838">
    <property type="entry name" value="LptD_2"/>
    <property type="match status" value="1"/>
</dbReference>
<protein>
    <recommendedName>
        <fullName evidence="1">LPS-assembly protein LptD central domain-containing protein</fullName>
    </recommendedName>
</protein>
<dbReference type="InterPro" id="IPR050218">
    <property type="entry name" value="LptD"/>
</dbReference>
<proteinExistence type="predicted"/>
<gene>
    <name evidence="2" type="ORF">SAMN06297358_1447</name>
</gene>
<evidence type="ECO:0000259" key="1">
    <source>
        <dbReference type="Pfam" id="PF19838"/>
    </source>
</evidence>
<keyword evidence="3" id="KW-1185">Reference proteome</keyword>